<sequence>MLRCINSGGGDWHDVLTFSFCRKLIHNLFQTSGAKVFYRREPQSHAMEEIFPFDLVNLLIFLLLGSSALLQVFSWIWYSDPSVTLETSIEKSVRRHGLLGLLHVFQLGVLLRFISICKLKQIDSFRRGVAGFLIYDLNMLRLMETFSESVPQLVLMIHTLIQEQDLRLVSVAKIVGCFLAIAWNMTFYHRSMRKFIPEASKMGWLSSVVYFLWNLLLIVPRVVSLALFASALPCYVAVHFLCLWILLTLWAWWQNTDFMDSKGGEWLYRATVGLIWYFSWFNVAQGGTKLRSGVYHLFMGLDMTLLLVLWWCMQCVESARQNPPPLSPYVLLGAVPALYIVGILLKLVYYSKCHPKQASVEIRKAESPRAMSESLVMACATVETDSTSTPEREPQREASLQPQQHGVIHKRMRDMAIHFYH</sequence>
<dbReference type="AlphaFoldDB" id="A0AAY5EGK6"/>
<reference evidence="9" key="3">
    <citation type="submission" date="2025-09" db="UniProtKB">
        <authorList>
            <consortium name="Ensembl"/>
        </authorList>
    </citation>
    <scope>IDENTIFICATION</scope>
</reference>
<organism evidence="9 10">
    <name type="scientific">Electrophorus electricus</name>
    <name type="common">Electric eel</name>
    <name type="synonym">Gymnotus electricus</name>
    <dbReference type="NCBI Taxonomy" id="8005"/>
    <lineage>
        <taxon>Eukaryota</taxon>
        <taxon>Metazoa</taxon>
        <taxon>Chordata</taxon>
        <taxon>Craniata</taxon>
        <taxon>Vertebrata</taxon>
        <taxon>Euteleostomi</taxon>
        <taxon>Actinopterygii</taxon>
        <taxon>Neopterygii</taxon>
        <taxon>Teleostei</taxon>
        <taxon>Ostariophysi</taxon>
        <taxon>Gymnotiformes</taxon>
        <taxon>Gymnotoidei</taxon>
        <taxon>Gymnotidae</taxon>
        <taxon>Electrophorus</taxon>
    </lineage>
</organism>
<dbReference type="InterPro" id="IPR018629">
    <property type="entry name" value="XK-rel"/>
</dbReference>
<dbReference type="Pfam" id="PF09815">
    <property type="entry name" value="XK-related"/>
    <property type="match status" value="1"/>
</dbReference>
<evidence type="ECO:0000256" key="4">
    <source>
        <dbReference type="ARBA" id="ARBA00022692"/>
    </source>
</evidence>
<feature type="transmembrane region" description="Helical" evidence="7">
    <location>
        <begin position="329"/>
        <end position="349"/>
    </location>
</feature>
<reference evidence="9" key="2">
    <citation type="submission" date="2025-08" db="UniProtKB">
        <authorList>
            <consortium name="Ensembl"/>
        </authorList>
    </citation>
    <scope>IDENTIFICATION</scope>
</reference>
<evidence type="ECO:0000313" key="10">
    <source>
        <dbReference type="Proteomes" id="UP000314983"/>
    </source>
</evidence>
<dbReference type="GO" id="GO:0070782">
    <property type="term" value="P:phosphatidylserine exposure on apoptotic cell surface"/>
    <property type="evidence" value="ECO:0007669"/>
    <property type="project" value="TreeGrafter"/>
</dbReference>
<feature type="transmembrane region" description="Helical" evidence="7">
    <location>
        <begin position="98"/>
        <end position="117"/>
    </location>
</feature>
<evidence type="ECO:0000256" key="1">
    <source>
        <dbReference type="ARBA" id="ARBA00004651"/>
    </source>
</evidence>
<name>A0AAY5EGK6_ELEEL</name>
<keyword evidence="3" id="KW-1003">Cell membrane</keyword>
<evidence type="ECO:0000256" key="6">
    <source>
        <dbReference type="ARBA" id="ARBA00023136"/>
    </source>
</evidence>
<keyword evidence="10" id="KW-1185">Reference proteome</keyword>
<gene>
    <name evidence="9" type="primary">LOC113582918</name>
</gene>
<evidence type="ECO:0000256" key="3">
    <source>
        <dbReference type="ARBA" id="ARBA00022475"/>
    </source>
</evidence>
<reference evidence="9 10" key="1">
    <citation type="submission" date="2020-05" db="EMBL/GenBank/DDBJ databases">
        <title>Electrophorus electricus (electric eel) genome, fEleEle1, primary haplotype.</title>
        <authorList>
            <person name="Myers G."/>
            <person name="Meyer A."/>
            <person name="Fedrigo O."/>
            <person name="Formenti G."/>
            <person name="Rhie A."/>
            <person name="Tracey A."/>
            <person name="Sims Y."/>
            <person name="Jarvis E.D."/>
        </authorList>
    </citation>
    <scope>NUCLEOTIDE SEQUENCE [LARGE SCALE GENOMIC DNA]</scope>
</reference>
<comment type="similarity">
    <text evidence="2 7">Belongs to the XK family.</text>
</comment>
<proteinExistence type="inferred from homology"/>
<comment type="subcellular location">
    <subcellularLocation>
        <location evidence="1">Cell membrane</location>
        <topology evidence="1">Multi-pass membrane protein</topology>
    </subcellularLocation>
    <subcellularLocation>
        <location evidence="7">Membrane</location>
        <topology evidence="7">Multi-pass membrane protein</topology>
    </subcellularLocation>
</comment>
<feature type="transmembrane region" description="Helical" evidence="7">
    <location>
        <begin position="295"/>
        <end position="313"/>
    </location>
</feature>
<keyword evidence="4 7" id="KW-0812">Transmembrane</keyword>
<dbReference type="Ensembl" id="ENSEEET00000059089.1">
    <property type="protein sequence ID" value="ENSEEEP00000055679.1"/>
    <property type="gene ID" value="ENSEEEG00000023972.2"/>
</dbReference>
<feature type="region of interest" description="Disordered" evidence="8">
    <location>
        <begin position="383"/>
        <end position="406"/>
    </location>
</feature>
<feature type="transmembrane region" description="Helical" evidence="7">
    <location>
        <begin position="235"/>
        <end position="254"/>
    </location>
</feature>
<dbReference type="GO" id="GO:0043652">
    <property type="term" value="P:engulfment of apoptotic cell"/>
    <property type="evidence" value="ECO:0007669"/>
    <property type="project" value="TreeGrafter"/>
</dbReference>
<keyword evidence="5 7" id="KW-1133">Transmembrane helix</keyword>
<dbReference type="PANTHER" id="PTHR16024">
    <property type="entry name" value="XK-RELATED PROTEIN"/>
    <property type="match status" value="1"/>
</dbReference>
<feature type="transmembrane region" description="Helical" evidence="7">
    <location>
        <begin position="166"/>
        <end position="188"/>
    </location>
</feature>
<keyword evidence="6 7" id="KW-0472">Membrane</keyword>
<feature type="transmembrane region" description="Helical" evidence="7">
    <location>
        <begin position="208"/>
        <end position="228"/>
    </location>
</feature>
<feature type="transmembrane region" description="Helical" evidence="7">
    <location>
        <begin position="55"/>
        <end position="78"/>
    </location>
</feature>
<evidence type="ECO:0000256" key="8">
    <source>
        <dbReference type="SAM" id="MobiDB-lite"/>
    </source>
</evidence>
<dbReference type="Proteomes" id="UP000314983">
    <property type="component" value="Chromosome 8"/>
</dbReference>
<protein>
    <recommendedName>
        <fullName evidence="7">XK-related protein</fullName>
    </recommendedName>
</protein>
<evidence type="ECO:0000313" key="9">
    <source>
        <dbReference type="Ensembl" id="ENSEEEP00000055679.1"/>
    </source>
</evidence>
<dbReference type="GO" id="GO:1902742">
    <property type="term" value="P:apoptotic process involved in development"/>
    <property type="evidence" value="ECO:0007669"/>
    <property type="project" value="TreeGrafter"/>
</dbReference>
<evidence type="ECO:0000256" key="5">
    <source>
        <dbReference type="ARBA" id="ARBA00022989"/>
    </source>
</evidence>
<evidence type="ECO:0000256" key="7">
    <source>
        <dbReference type="RuleBase" id="RU910716"/>
    </source>
</evidence>
<evidence type="ECO:0000256" key="2">
    <source>
        <dbReference type="ARBA" id="ARBA00008789"/>
    </source>
</evidence>
<dbReference type="GeneTree" id="ENSGT01140000282565"/>
<dbReference type="InterPro" id="IPR050895">
    <property type="entry name" value="XK-related_scramblase"/>
</dbReference>
<dbReference type="PANTHER" id="PTHR16024:SF19">
    <property type="entry name" value="XK-RELATED PROTEIN"/>
    <property type="match status" value="1"/>
</dbReference>
<dbReference type="GO" id="GO:0005886">
    <property type="term" value="C:plasma membrane"/>
    <property type="evidence" value="ECO:0007669"/>
    <property type="project" value="UniProtKB-SubCell"/>
</dbReference>
<feature type="transmembrane region" description="Helical" evidence="7">
    <location>
        <begin position="266"/>
        <end position="283"/>
    </location>
</feature>
<accession>A0AAY5EGK6</accession>